<dbReference type="Gene3D" id="2.60.40.420">
    <property type="entry name" value="Cupredoxins - blue copper proteins"/>
    <property type="match status" value="1"/>
</dbReference>
<keyword evidence="1" id="KW-0732">Signal</keyword>
<evidence type="ECO:0000313" key="3">
    <source>
        <dbReference type="Proteomes" id="UP000256645"/>
    </source>
</evidence>
<dbReference type="CDD" id="cd00920">
    <property type="entry name" value="Cupredoxin"/>
    <property type="match status" value="1"/>
</dbReference>
<dbReference type="OrthoDB" id="5415867at2759"/>
<accession>A0A3D8SP37</accession>
<evidence type="ECO:0008006" key="4">
    <source>
        <dbReference type="Google" id="ProtNLM"/>
    </source>
</evidence>
<feature type="signal peptide" evidence="1">
    <location>
        <begin position="1"/>
        <end position="16"/>
    </location>
</feature>
<comment type="caution">
    <text evidence="2">The sequence shown here is derived from an EMBL/GenBank/DDBJ whole genome shotgun (WGS) entry which is preliminary data.</text>
</comment>
<keyword evidence="3" id="KW-1185">Reference proteome</keyword>
<protein>
    <recommendedName>
        <fullName evidence="4">Phytocyanin domain-containing protein</fullName>
    </recommendedName>
</protein>
<dbReference type="SUPFAM" id="SSF49503">
    <property type="entry name" value="Cupredoxins"/>
    <property type="match status" value="1"/>
</dbReference>
<dbReference type="InterPro" id="IPR052953">
    <property type="entry name" value="Ser-rich/MCO-related"/>
</dbReference>
<dbReference type="Proteomes" id="UP000256645">
    <property type="component" value="Unassembled WGS sequence"/>
</dbReference>
<dbReference type="PANTHER" id="PTHR34883:SF15">
    <property type="entry name" value="EXTRACELLULAR SERINE-RICH PROTEIN"/>
    <property type="match status" value="1"/>
</dbReference>
<dbReference type="AlphaFoldDB" id="A0A3D8SP37"/>
<gene>
    <name evidence="2" type="ORF">BP6252_00088</name>
</gene>
<proteinExistence type="predicted"/>
<organism evidence="2 3">
    <name type="scientific">Coleophoma cylindrospora</name>
    <dbReference type="NCBI Taxonomy" id="1849047"/>
    <lineage>
        <taxon>Eukaryota</taxon>
        <taxon>Fungi</taxon>
        <taxon>Dikarya</taxon>
        <taxon>Ascomycota</taxon>
        <taxon>Pezizomycotina</taxon>
        <taxon>Leotiomycetes</taxon>
        <taxon>Helotiales</taxon>
        <taxon>Dermateaceae</taxon>
        <taxon>Coleophoma</taxon>
    </lineage>
</organism>
<dbReference type="EMBL" id="PDLM01000001">
    <property type="protein sequence ID" value="RDW88056.1"/>
    <property type="molecule type" value="Genomic_DNA"/>
</dbReference>
<name>A0A3D8SP37_9HELO</name>
<sequence length="225" mass="22269">MYTRGLILSLLPVALCQYGGGNAGSSTTTTAAAAVASGSIQTVSVGEDGLVFSPNTLTAAVGSKVQFEFYPPTHSVAQSSFENPCAPLNSSAFFSGGFTTTGNGPNATTFTITINDTAPIWFYCGFPTHCESGMAGVINPPSNTSQTLSIYQAAAAAVGNTTRPKSVQGGVIGPAAAVSSGASTSTAATATATPTSGATAESLGRVDIVTSGFIAMIACAIAAAM</sequence>
<feature type="chain" id="PRO_5017732013" description="Phytocyanin domain-containing protein" evidence="1">
    <location>
        <begin position="17"/>
        <end position="225"/>
    </location>
</feature>
<dbReference type="InterPro" id="IPR008972">
    <property type="entry name" value="Cupredoxin"/>
</dbReference>
<evidence type="ECO:0000256" key="1">
    <source>
        <dbReference type="SAM" id="SignalP"/>
    </source>
</evidence>
<evidence type="ECO:0000313" key="2">
    <source>
        <dbReference type="EMBL" id="RDW88056.1"/>
    </source>
</evidence>
<dbReference type="STRING" id="1849047.A0A3D8SP37"/>
<reference evidence="2 3" key="1">
    <citation type="journal article" date="2018" name="IMA Fungus">
        <title>IMA Genome-F 9: Draft genome sequence of Annulohypoxylon stygium, Aspergillus mulundensis, Berkeleyomyces basicola (syn. Thielaviopsis basicola), Ceratocystis smalleyi, two Cercospora beticola strains, Coleophoma cylindrospora, Fusarium fracticaudum, Phialophora cf. hyalina, and Morchella septimelata.</title>
        <authorList>
            <person name="Wingfield B.D."/>
            <person name="Bills G.F."/>
            <person name="Dong Y."/>
            <person name="Huang W."/>
            <person name="Nel W.J."/>
            <person name="Swalarsk-Parry B.S."/>
            <person name="Vaghefi N."/>
            <person name="Wilken P.M."/>
            <person name="An Z."/>
            <person name="de Beer Z.W."/>
            <person name="De Vos L."/>
            <person name="Chen L."/>
            <person name="Duong T.A."/>
            <person name="Gao Y."/>
            <person name="Hammerbacher A."/>
            <person name="Kikkert J.R."/>
            <person name="Li Y."/>
            <person name="Li H."/>
            <person name="Li K."/>
            <person name="Li Q."/>
            <person name="Liu X."/>
            <person name="Ma X."/>
            <person name="Naidoo K."/>
            <person name="Pethybridge S.J."/>
            <person name="Sun J."/>
            <person name="Steenkamp E.T."/>
            <person name="van der Nest M.A."/>
            <person name="van Wyk S."/>
            <person name="Wingfield M.J."/>
            <person name="Xiong C."/>
            <person name="Yue Q."/>
            <person name="Zhang X."/>
        </authorList>
    </citation>
    <scope>NUCLEOTIDE SEQUENCE [LARGE SCALE GENOMIC DNA]</scope>
    <source>
        <strain evidence="2 3">BP6252</strain>
    </source>
</reference>
<dbReference type="PANTHER" id="PTHR34883">
    <property type="entry name" value="SERINE-RICH PROTEIN, PUTATIVE-RELATED-RELATED"/>
    <property type="match status" value="1"/>
</dbReference>